<dbReference type="EMBL" id="CACRSS010000002">
    <property type="protein sequence ID" value="VYS86071.1"/>
    <property type="molecule type" value="Genomic_DNA"/>
</dbReference>
<protein>
    <submittedName>
        <fullName evidence="1">Uncharacterized protein</fullName>
    </submittedName>
</protein>
<evidence type="ECO:0000313" key="1">
    <source>
        <dbReference type="EMBL" id="VYS86071.1"/>
    </source>
</evidence>
<proteinExistence type="predicted"/>
<sequence>MKTAAYGGTEGTREILHPFRGAINRSVRQPGAYLPAFFFCRPIRNPVSTSSRASPVLTRR</sequence>
<name>A0A6N2S159_9BACT</name>
<reference evidence="1" key="1">
    <citation type="submission" date="2019-11" db="EMBL/GenBank/DDBJ databases">
        <authorList>
            <person name="Feng L."/>
        </authorList>
    </citation>
    <scope>NUCLEOTIDE SEQUENCE</scope>
    <source>
        <strain evidence="1">AMuciniphilaLFYP55</strain>
    </source>
</reference>
<dbReference type="AlphaFoldDB" id="A0A6N2S159"/>
<accession>A0A6N2S159</accession>
<gene>
    <name evidence="1" type="ORF">AMLFYP55_01884</name>
</gene>
<organism evidence="1">
    <name type="scientific">Akkermansia muciniphila</name>
    <dbReference type="NCBI Taxonomy" id="239935"/>
    <lineage>
        <taxon>Bacteria</taxon>
        <taxon>Pseudomonadati</taxon>
        <taxon>Verrucomicrobiota</taxon>
        <taxon>Verrucomicrobiia</taxon>
        <taxon>Verrucomicrobiales</taxon>
        <taxon>Akkermansiaceae</taxon>
        <taxon>Akkermansia</taxon>
    </lineage>
</organism>